<keyword evidence="1" id="KW-0472">Membrane</keyword>
<protein>
    <submittedName>
        <fullName evidence="2">Uncharacterized protein</fullName>
    </submittedName>
</protein>
<name>A0A7M4DNF3_9MICO</name>
<organism evidence="2 3">
    <name type="scientific">Occultella aeris</name>
    <dbReference type="NCBI Taxonomy" id="2761496"/>
    <lineage>
        <taxon>Bacteria</taxon>
        <taxon>Bacillati</taxon>
        <taxon>Actinomycetota</taxon>
        <taxon>Actinomycetes</taxon>
        <taxon>Micrococcales</taxon>
        <taxon>Ruaniaceae</taxon>
        <taxon>Occultella</taxon>
    </lineage>
</organism>
<evidence type="ECO:0000313" key="2">
    <source>
        <dbReference type="EMBL" id="VZO38966.1"/>
    </source>
</evidence>
<dbReference type="AlphaFoldDB" id="A0A7M4DNF3"/>
<accession>A0A7M4DNF3</accession>
<keyword evidence="1" id="KW-1133">Transmembrane helix</keyword>
<keyword evidence="1" id="KW-0812">Transmembrane</keyword>
<dbReference type="RefSeq" id="WP_156742331.1">
    <property type="nucleotide sequence ID" value="NZ_CACRYJ010000053.1"/>
</dbReference>
<evidence type="ECO:0000313" key="3">
    <source>
        <dbReference type="Proteomes" id="UP000419743"/>
    </source>
</evidence>
<feature type="transmembrane region" description="Helical" evidence="1">
    <location>
        <begin position="12"/>
        <end position="32"/>
    </location>
</feature>
<proteinExistence type="predicted"/>
<dbReference type="EMBL" id="CACRYJ010000053">
    <property type="protein sequence ID" value="VZO38966.1"/>
    <property type="molecule type" value="Genomic_DNA"/>
</dbReference>
<gene>
    <name evidence="2" type="ORF">HALOF300_03683</name>
</gene>
<keyword evidence="3" id="KW-1185">Reference proteome</keyword>
<evidence type="ECO:0000256" key="1">
    <source>
        <dbReference type="SAM" id="Phobius"/>
    </source>
</evidence>
<reference evidence="2 3" key="1">
    <citation type="submission" date="2019-11" db="EMBL/GenBank/DDBJ databases">
        <authorList>
            <person name="Criscuolo A."/>
        </authorList>
    </citation>
    <scope>NUCLEOTIDE SEQUENCE [LARGE SCALE GENOMIC DNA]</scope>
    <source>
        <strain evidence="2">CIP111667</strain>
    </source>
</reference>
<sequence length="122" mass="13247">MVTWVDVVGTVVLPGAALLFAVVGVWTAWSSFKQRKEADARGHWWHRARWATERAQDPRGSVALLGVNILRELQTSELAGDEEGRLAGVLWGAITGFPAEPSGLPSTTLAYDIFEAGGDRDE</sequence>
<comment type="caution">
    <text evidence="2">The sequence shown here is derived from an EMBL/GenBank/DDBJ whole genome shotgun (WGS) entry which is preliminary data.</text>
</comment>
<dbReference type="Proteomes" id="UP000419743">
    <property type="component" value="Unassembled WGS sequence"/>
</dbReference>